<dbReference type="Pfam" id="PF06445">
    <property type="entry name" value="GyrI-like"/>
    <property type="match status" value="1"/>
</dbReference>
<dbReference type="InterPro" id="IPR019587">
    <property type="entry name" value="Polyketide_cyclase/dehydratase"/>
</dbReference>
<dbReference type="EMBL" id="FRBL01000007">
    <property type="protein sequence ID" value="SHM35723.1"/>
    <property type="molecule type" value="Genomic_DNA"/>
</dbReference>
<dbReference type="SUPFAM" id="SSF55136">
    <property type="entry name" value="Probable bacterial effector-binding domain"/>
    <property type="match status" value="1"/>
</dbReference>
<dbReference type="Gene3D" id="3.30.530.20">
    <property type="match status" value="1"/>
</dbReference>
<feature type="domain" description="AraC effector-binding" evidence="2">
    <location>
        <begin position="187"/>
        <end position="339"/>
    </location>
</feature>
<dbReference type="InterPro" id="IPR029442">
    <property type="entry name" value="GyrI-like"/>
</dbReference>
<evidence type="ECO:0000259" key="2">
    <source>
        <dbReference type="SMART" id="SM00871"/>
    </source>
</evidence>
<dbReference type="SMART" id="SM00871">
    <property type="entry name" value="AraC_E_bind"/>
    <property type="match status" value="1"/>
</dbReference>
<dbReference type="Proteomes" id="UP000184420">
    <property type="component" value="Unassembled WGS sequence"/>
</dbReference>
<protein>
    <submittedName>
        <fullName evidence="3">Effector-binding domain-containing protein</fullName>
    </submittedName>
</protein>
<dbReference type="SUPFAM" id="SSF55961">
    <property type="entry name" value="Bet v1-like"/>
    <property type="match status" value="1"/>
</dbReference>
<dbReference type="STRING" id="1419482.SAMN05444266_107508"/>
<keyword evidence="1" id="KW-1133">Transmembrane helix</keyword>
<dbReference type="InterPro" id="IPR023393">
    <property type="entry name" value="START-like_dom_sf"/>
</dbReference>
<keyword evidence="4" id="KW-1185">Reference proteome</keyword>
<keyword evidence="1" id="KW-0472">Membrane</keyword>
<dbReference type="OrthoDB" id="9807923at2"/>
<organism evidence="3 4">
    <name type="scientific">Chitinophaga jiangningensis</name>
    <dbReference type="NCBI Taxonomy" id="1419482"/>
    <lineage>
        <taxon>Bacteria</taxon>
        <taxon>Pseudomonadati</taxon>
        <taxon>Bacteroidota</taxon>
        <taxon>Chitinophagia</taxon>
        <taxon>Chitinophagales</taxon>
        <taxon>Chitinophagaceae</taxon>
        <taxon>Chitinophaga</taxon>
    </lineage>
</organism>
<feature type="transmembrane region" description="Helical" evidence="1">
    <location>
        <begin position="6"/>
        <end position="25"/>
    </location>
</feature>
<gene>
    <name evidence="3" type="ORF">SAMN05444266_107508</name>
</gene>
<dbReference type="InterPro" id="IPR011256">
    <property type="entry name" value="Reg_factor_effector_dom_sf"/>
</dbReference>
<dbReference type="AlphaFoldDB" id="A0A1M7I5A9"/>
<accession>A0A1M7I5A9</accession>
<dbReference type="RefSeq" id="WP_073084668.1">
    <property type="nucleotide sequence ID" value="NZ_FRBL01000007.1"/>
</dbReference>
<reference evidence="3 4" key="1">
    <citation type="submission" date="2016-11" db="EMBL/GenBank/DDBJ databases">
        <authorList>
            <person name="Jaros S."/>
            <person name="Januszkiewicz K."/>
            <person name="Wedrychowicz H."/>
        </authorList>
    </citation>
    <scope>NUCLEOTIDE SEQUENCE [LARGE SCALE GENOMIC DNA]</scope>
    <source>
        <strain evidence="3 4">DSM 27406</strain>
    </source>
</reference>
<evidence type="ECO:0000313" key="4">
    <source>
        <dbReference type="Proteomes" id="UP000184420"/>
    </source>
</evidence>
<evidence type="ECO:0000313" key="3">
    <source>
        <dbReference type="EMBL" id="SHM35723.1"/>
    </source>
</evidence>
<dbReference type="CDD" id="cd07818">
    <property type="entry name" value="SRPBCC_1"/>
    <property type="match status" value="1"/>
</dbReference>
<sequence length="339" mass="38097">MKALKVIAWIIGTLIFLFLVLVFIAPTKLHVEATSEINAPAGIVWNNIIKFERFNEWSTWRQMDSTTTYTIIGEDGTVGAVYSWKGQKIGEGKLQHLSLEPYKTVQQKITFIKPFQSEADVFYNLSEANGKTRVVWGFDARYNRPQNLMTWLMKGAIQSDFEKGLLNLKSISESDKRGPGAPNGVNETVKEMNYPATTFAIIRKTIPQKDIAKFYSNNLHQIYQAATAAKLQPGVPSGLYFTWDTVKHQTDMAAAVPVPEGSTLKGNGINIIKLPAAKAFYVDYYGPYDKIVNAHAALMDFADDKGKKIIPPMIEMYVTDPGTEKDSSKWLTKVIYFMQ</sequence>
<keyword evidence="1" id="KW-0812">Transmembrane</keyword>
<proteinExistence type="predicted"/>
<evidence type="ECO:0000256" key="1">
    <source>
        <dbReference type="SAM" id="Phobius"/>
    </source>
</evidence>
<dbReference type="InterPro" id="IPR010499">
    <property type="entry name" value="AraC_E-bd"/>
</dbReference>
<name>A0A1M7I5A9_9BACT</name>
<dbReference type="Gene3D" id="3.20.80.10">
    <property type="entry name" value="Regulatory factor, effector binding domain"/>
    <property type="match status" value="1"/>
</dbReference>
<dbReference type="Pfam" id="PF10604">
    <property type="entry name" value="Polyketide_cyc2"/>
    <property type="match status" value="1"/>
</dbReference>